<keyword evidence="1" id="KW-0812">Transmembrane</keyword>
<dbReference type="PATRIC" id="fig|1150469.3.peg.2080"/>
<gene>
    <name evidence="2" type="ORF">RSPPHO_01850</name>
</gene>
<dbReference type="EMBL" id="HE663493">
    <property type="protein sequence ID" value="CCG08476.1"/>
    <property type="molecule type" value="Genomic_DNA"/>
</dbReference>
<dbReference type="AlphaFoldDB" id="H6SKG1"/>
<keyword evidence="1" id="KW-0472">Membrane</keyword>
<feature type="transmembrane region" description="Helical" evidence="1">
    <location>
        <begin position="12"/>
        <end position="30"/>
    </location>
</feature>
<protein>
    <recommendedName>
        <fullName evidence="4">MATE efflux family protein</fullName>
    </recommendedName>
</protein>
<proteinExistence type="predicted"/>
<dbReference type="Proteomes" id="UP000033220">
    <property type="component" value="Chromosome DSM 122"/>
</dbReference>
<organism evidence="2 3">
    <name type="scientific">Pararhodospirillum photometricum DSM 122</name>
    <dbReference type="NCBI Taxonomy" id="1150469"/>
    <lineage>
        <taxon>Bacteria</taxon>
        <taxon>Pseudomonadati</taxon>
        <taxon>Pseudomonadota</taxon>
        <taxon>Alphaproteobacteria</taxon>
        <taxon>Rhodospirillales</taxon>
        <taxon>Rhodospirillaceae</taxon>
        <taxon>Pararhodospirillum</taxon>
    </lineage>
</organism>
<sequence>MLAFSVGWGAPGVWIGLASGLGVVAVLMTLRWSRYNRLAAVA</sequence>
<dbReference type="STRING" id="1150469.RSPPHO_01850"/>
<name>H6SKG1_PARPM</name>
<keyword evidence="3" id="KW-1185">Reference proteome</keyword>
<accession>H6SKG1</accession>
<evidence type="ECO:0000256" key="1">
    <source>
        <dbReference type="SAM" id="Phobius"/>
    </source>
</evidence>
<evidence type="ECO:0000313" key="2">
    <source>
        <dbReference type="EMBL" id="CCG08476.1"/>
    </source>
</evidence>
<evidence type="ECO:0000313" key="3">
    <source>
        <dbReference type="Proteomes" id="UP000033220"/>
    </source>
</evidence>
<reference evidence="2 3" key="1">
    <citation type="submission" date="2012-02" db="EMBL/GenBank/DDBJ databases">
        <title>Shotgun genome sequence of Phaeospirillum photometricum DSM 122.</title>
        <authorList>
            <person name="Duquesne K."/>
            <person name="Sturgis J."/>
        </authorList>
    </citation>
    <scope>NUCLEOTIDE SEQUENCE [LARGE SCALE GENOMIC DNA]</scope>
    <source>
        <strain evidence="3">DSM122</strain>
    </source>
</reference>
<evidence type="ECO:0008006" key="4">
    <source>
        <dbReference type="Google" id="ProtNLM"/>
    </source>
</evidence>
<dbReference type="HOGENOM" id="CLU_3257083_0_0_5"/>
<keyword evidence="1" id="KW-1133">Transmembrane helix</keyword>
<dbReference type="KEGG" id="rpm:RSPPHO_01850"/>